<organism evidence="2 3">
    <name type="scientific">Ensete ventricosum</name>
    <name type="common">Abyssinian banana</name>
    <name type="synonym">Musa ensete</name>
    <dbReference type="NCBI Taxonomy" id="4639"/>
    <lineage>
        <taxon>Eukaryota</taxon>
        <taxon>Viridiplantae</taxon>
        <taxon>Streptophyta</taxon>
        <taxon>Embryophyta</taxon>
        <taxon>Tracheophyta</taxon>
        <taxon>Spermatophyta</taxon>
        <taxon>Magnoliopsida</taxon>
        <taxon>Liliopsida</taxon>
        <taxon>Zingiberales</taxon>
        <taxon>Musaceae</taxon>
        <taxon>Ensete</taxon>
    </lineage>
</organism>
<name>A0AAV8R4X0_ENSVE</name>
<keyword evidence="1" id="KW-0732">Signal</keyword>
<evidence type="ECO:0000313" key="2">
    <source>
        <dbReference type="EMBL" id="KAJ8498758.1"/>
    </source>
</evidence>
<dbReference type="Proteomes" id="UP001222027">
    <property type="component" value="Unassembled WGS sequence"/>
</dbReference>
<feature type="chain" id="PRO_5043372908" evidence="1">
    <location>
        <begin position="26"/>
        <end position="167"/>
    </location>
</feature>
<keyword evidence="3" id="KW-1185">Reference proteome</keyword>
<comment type="caution">
    <text evidence="2">The sequence shown here is derived from an EMBL/GenBank/DDBJ whole genome shotgun (WGS) entry which is preliminary data.</text>
</comment>
<dbReference type="AlphaFoldDB" id="A0AAV8R4X0"/>
<accession>A0AAV8R4X0</accession>
<evidence type="ECO:0000313" key="3">
    <source>
        <dbReference type="Proteomes" id="UP001222027"/>
    </source>
</evidence>
<dbReference type="EMBL" id="JAQQAF010000003">
    <property type="protein sequence ID" value="KAJ8498758.1"/>
    <property type="molecule type" value="Genomic_DNA"/>
</dbReference>
<reference evidence="2 3" key="1">
    <citation type="submission" date="2022-12" db="EMBL/GenBank/DDBJ databases">
        <title>Chromosome-scale assembly of the Ensete ventricosum genome.</title>
        <authorList>
            <person name="Dussert Y."/>
            <person name="Stocks J."/>
            <person name="Wendawek A."/>
            <person name="Woldeyes F."/>
            <person name="Nichols R.A."/>
            <person name="Borrell J.S."/>
        </authorList>
    </citation>
    <scope>NUCLEOTIDE SEQUENCE [LARGE SCALE GENOMIC DNA]</scope>
    <source>
        <strain evidence="3">cv. Maze</strain>
        <tissue evidence="2">Seeds</tissue>
    </source>
</reference>
<feature type="signal peptide" evidence="1">
    <location>
        <begin position="1"/>
        <end position="25"/>
    </location>
</feature>
<proteinExistence type="predicted"/>
<sequence>MPLPLHALTSTLSLIISVIQSGGYGHSCHLGAPPFNPSLSTVTVNLDPWHCRAIAPEPLNIIIAIHMEWNGMELEEEKDRGSLTLLMHDQGGDKGIFLSCTPALGHCWRGFAAIGGICISVHPSRVQGRGMGCRFSFCVGMRAPLQLPPVREKMKKEESLHVASEAS</sequence>
<evidence type="ECO:0000256" key="1">
    <source>
        <dbReference type="SAM" id="SignalP"/>
    </source>
</evidence>
<gene>
    <name evidence="2" type="ORF">OPV22_009310</name>
</gene>
<protein>
    <submittedName>
        <fullName evidence="2">Uncharacterized protein</fullName>
    </submittedName>
</protein>